<name>A0A6G0WC34_9STRA</name>
<protein>
    <recommendedName>
        <fullName evidence="4">GST C-terminal domain-containing protein</fullName>
    </recommendedName>
</protein>
<dbReference type="Gene3D" id="3.40.30.10">
    <property type="entry name" value="Glutaredoxin"/>
    <property type="match status" value="1"/>
</dbReference>
<reference evidence="5 6" key="1">
    <citation type="submission" date="2019-07" db="EMBL/GenBank/DDBJ databases">
        <title>Genomics analysis of Aphanomyces spp. identifies a new class of oomycete effector associated with host adaptation.</title>
        <authorList>
            <person name="Gaulin E."/>
        </authorList>
    </citation>
    <scope>NUCLEOTIDE SEQUENCE [LARGE SCALE GENOMIC DNA]</scope>
    <source>
        <strain evidence="5 6">ATCC 201684</strain>
    </source>
</reference>
<dbReference type="InterPro" id="IPR036249">
    <property type="entry name" value="Thioredoxin-like_sf"/>
</dbReference>
<feature type="binding site" evidence="2">
    <location>
        <position position="84"/>
    </location>
    <ligand>
        <name>glutathione</name>
        <dbReference type="ChEBI" id="CHEBI:57925"/>
    </ligand>
</feature>
<dbReference type="InterPro" id="IPR016639">
    <property type="entry name" value="GST_Omega/GSH"/>
</dbReference>
<feature type="active site" description="Nucleophile" evidence="1">
    <location>
        <position position="51"/>
    </location>
</feature>
<feature type="active site" description="Proton donor/acceptor" evidence="1">
    <location>
        <position position="186"/>
    </location>
</feature>
<feature type="binding site" evidence="2">
    <location>
        <begin position="138"/>
        <end position="139"/>
    </location>
    <ligand>
        <name>glutathione</name>
        <dbReference type="ChEBI" id="CHEBI:57925"/>
    </ligand>
</feature>
<accession>A0A6G0WC34</accession>
<feature type="site" description="Lowers pKa of active site Cys" evidence="3">
    <location>
        <position position="244"/>
    </location>
</feature>
<dbReference type="PANTHER" id="PTHR32419:SF6">
    <property type="entry name" value="GLUTATHIONE S-TRANSFERASE OMEGA-LIKE 1-RELATED"/>
    <property type="match status" value="1"/>
</dbReference>
<evidence type="ECO:0000313" key="6">
    <source>
        <dbReference type="Proteomes" id="UP000481153"/>
    </source>
</evidence>
<gene>
    <name evidence="5" type="ORF">Ae201684_017084</name>
</gene>
<dbReference type="CDD" id="cd03190">
    <property type="entry name" value="GST_C_Omega_like"/>
    <property type="match status" value="1"/>
</dbReference>
<proteinExistence type="predicted"/>
<organism evidence="5 6">
    <name type="scientific">Aphanomyces euteiches</name>
    <dbReference type="NCBI Taxonomy" id="100861"/>
    <lineage>
        <taxon>Eukaryota</taxon>
        <taxon>Sar</taxon>
        <taxon>Stramenopiles</taxon>
        <taxon>Oomycota</taxon>
        <taxon>Saprolegniomycetes</taxon>
        <taxon>Saprolegniales</taxon>
        <taxon>Verrucalvaceae</taxon>
        <taxon>Aphanomyces</taxon>
    </lineage>
</organism>
<dbReference type="Gene3D" id="1.20.1050.10">
    <property type="match status" value="1"/>
</dbReference>
<dbReference type="InterPro" id="IPR004045">
    <property type="entry name" value="Glutathione_S-Trfase_N"/>
</dbReference>
<dbReference type="Pfam" id="PF13409">
    <property type="entry name" value="GST_N_2"/>
    <property type="match status" value="1"/>
</dbReference>
<dbReference type="InterPro" id="IPR036282">
    <property type="entry name" value="Glutathione-S-Trfase_C_sf"/>
</dbReference>
<evidence type="ECO:0000256" key="3">
    <source>
        <dbReference type="PIRSR" id="PIRSR015753-3"/>
    </source>
</evidence>
<dbReference type="Pfam" id="PF13410">
    <property type="entry name" value="GST_C_2"/>
    <property type="match status" value="1"/>
</dbReference>
<evidence type="ECO:0000313" key="5">
    <source>
        <dbReference type="EMBL" id="KAF0724186.1"/>
    </source>
</evidence>
<dbReference type="GO" id="GO:0005737">
    <property type="term" value="C:cytoplasm"/>
    <property type="evidence" value="ECO:0007669"/>
    <property type="project" value="TreeGrafter"/>
</dbReference>
<feature type="binding site" evidence="2">
    <location>
        <begin position="120"/>
        <end position="123"/>
    </location>
    <ligand>
        <name>glutathione</name>
        <dbReference type="ChEBI" id="CHEBI:57925"/>
    </ligand>
</feature>
<dbReference type="PIRSF" id="PIRSF015753">
    <property type="entry name" value="GST"/>
    <property type="match status" value="1"/>
</dbReference>
<keyword evidence="6" id="KW-1185">Reference proteome</keyword>
<evidence type="ECO:0000259" key="4">
    <source>
        <dbReference type="PROSITE" id="PS50405"/>
    </source>
</evidence>
<dbReference type="GO" id="GO:0004364">
    <property type="term" value="F:glutathione transferase activity"/>
    <property type="evidence" value="ECO:0007669"/>
    <property type="project" value="InterPro"/>
</dbReference>
<dbReference type="Proteomes" id="UP000481153">
    <property type="component" value="Unassembled WGS sequence"/>
</dbReference>
<dbReference type="EMBL" id="VJMJ01000278">
    <property type="protein sequence ID" value="KAF0724186.1"/>
    <property type="molecule type" value="Genomic_DNA"/>
</dbReference>
<evidence type="ECO:0000256" key="1">
    <source>
        <dbReference type="PIRSR" id="PIRSR015753-1"/>
    </source>
</evidence>
<dbReference type="PROSITE" id="PS50405">
    <property type="entry name" value="GST_CTER"/>
    <property type="match status" value="1"/>
</dbReference>
<feature type="domain" description="GST C-terminal" evidence="4">
    <location>
        <begin position="163"/>
        <end position="290"/>
    </location>
</feature>
<dbReference type="InterPro" id="IPR010987">
    <property type="entry name" value="Glutathione-S-Trfase_C-like"/>
</dbReference>
<dbReference type="VEuPathDB" id="FungiDB:AeMF1_012614"/>
<sequence>MNTKPDTTIHNFSDKQTGEFNRQVSSFRDWIGSERFPAEKGRYHLYVSLGCPWAHRTLIVRALKGLEDVISVTVVNYILGSDGWFFSSTEEEPRCSVDPHNNAKFLSEIYRKAEPNYVGRFTVPVLWDTKLHTIVNNESSEIIRMLNKEFNQWSSHPALDLYPQELAPAIDEINEWIYHDINNGVYKSGFATKQEAYEKNVYALFKALDRVEALLEGKTWLIGDKLTEADVRLFPTILRFDPAYHGQFKCNLKSISANYPNLLKHARRIYQLPGVADTVDYTHIKVAPPLVNLNPSGIIPVSNGPDLANPKVESDVFSP</sequence>
<dbReference type="AlphaFoldDB" id="A0A6G0WC34"/>
<dbReference type="SUPFAM" id="SSF52833">
    <property type="entry name" value="Thioredoxin-like"/>
    <property type="match status" value="1"/>
</dbReference>
<evidence type="ECO:0000256" key="2">
    <source>
        <dbReference type="PIRSR" id="PIRSR015753-2"/>
    </source>
</evidence>
<dbReference type="SUPFAM" id="SSF47616">
    <property type="entry name" value="GST C-terminal domain-like"/>
    <property type="match status" value="1"/>
</dbReference>
<dbReference type="InterPro" id="IPR047047">
    <property type="entry name" value="GST_Omega-like_C"/>
</dbReference>
<dbReference type="PANTHER" id="PTHR32419">
    <property type="entry name" value="GLUTATHIONYL-HYDROQUINONE REDUCTASE"/>
    <property type="match status" value="1"/>
</dbReference>
<comment type="caution">
    <text evidence="5">The sequence shown here is derived from an EMBL/GenBank/DDBJ whole genome shotgun (WGS) entry which is preliminary data.</text>
</comment>